<dbReference type="OrthoDB" id="10570796at2759"/>
<dbReference type="KEGG" id="pchm:VFPPC_13038"/>
<dbReference type="RefSeq" id="XP_018149694.1">
    <property type="nucleotide sequence ID" value="XM_018290815.1"/>
</dbReference>
<proteinExistence type="predicted"/>
<feature type="chain" id="PRO_5008102398" evidence="1">
    <location>
        <begin position="17"/>
        <end position="111"/>
    </location>
</feature>
<name>A0A179G854_METCM</name>
<evidence type="ECO:0000313" key="3">
    <source>
        <dbReference type="Proteomes" id="UP000078397"/>
    </source>
</evidence>
<sequence>MKFIYIIALLTPAIFAAKQSMEAEDIAKVDALEQLIKKSCPELSPQCLAIAQNLLNRAKKNGAGLHGAAGAAAMKYTENIAANLNCVQGLKACAKKIAPAFAAAHGPAHPM</sequence>
<keyword evidence="1" id="KW-0732">Signal</keyword>
<evidence type="ECO:0000313" key="2">
    <source>
        <dbReference type="EMBL" id="OAQ73611.1"/>
    </source>
</evidence>
<evidence type="ECO:0000256" key="1">
    <source>
        <dbReference type="SAM" id="SignalP"/>
    </source>
</evidence>
<dbReference type="GeneID" id="28854809"/>
<comment type="caution">
    <text evidence="2">The sequence shown here is derived from an EMBL/GenBank/DDBJ whole genome shotgun (WGS) entry which is preliminary data.</text>
</comment>
<organism evidence="2 3">
    <name type="scientific">Pochonia chlamydosporia 170</name>
    <dbReference type="NCBI Taxonomy" id="1380566"/>
    <lineage>
        <taxon>Eukaryota</taxon>
        <taxon>Fungi</taxon>
        <taxon>Dikarya</taxon>
        <taxon>Ascomycota</taxon>
        <taxon>Pezizomycotina</taxon>
        <taxon>Sordariomycetes</taxon>
        <taxon>Hypocreomycetidae</taxon>
        <taxon>Hypocreales</taxon>
        <taxon>Clavicipitaceae</taxon>
        <taxon>Pochonia</taxon>
    </lineage>
</organism>
<feature type="signal peptide" evidence="1">
    <location>
        <begin position="1"/>
        <end position="16"/>
    </location>
</feature>
<keyword evidence="3" id="KW-1185">Reference proteome</keyword>
<dbReference type="Proteomes" id="UP000078397">
    <property type="component" value="Unassembled WGS sequence"/>
</dbReference>
<gene>
    <name evidence="2" type="ORF">VFPPC_13038</name>
</gene>
<protein>
    <submittedName>
        <fullName evidence="2">Uncharacterized protein</fullName>
    </submittedName>
</protein>
<accession>A0A179G854</accession>
<reference evidence="2 3" key="1">
    <citation type="journal article" date="2016" name="PLoS Pathog.">
        <title>Biosynthesis of antibiotic leucinostatins in bio-control fungus Purpureocillium lilacinum and their inhibition on phytophthora revealed by genome mining.</title>
        <authorList>
            <person name="Wang G."/>
            <person name="Liu Z."/>
            <person name="Lin R."/>
            <person name="Li E."/>
            <person name="Mao Z."/>
            <person name="Ling J."/>
            <person name="Yang Y."/>
            <person name="Yin W.B."/>
            <person name="Xie B."/>
        </authorList>
    </citation>
    <scope>NUCLEOTIDE SEQUENCE [LARGE SCALE GENOMIC DNA]</scope>
    <source>
        <strain evidence="2">170</strain>
    </source>
</reference>
<dbReference type="EMBL" id="LSBJ02000001">
    <property type="protein sequence ID" value="OAQ73611.1"/>
    <property type="molecule type" value="Genomic_DNA"/>
</dbReference>
<dbReference type="AlphaFoldDB" id="A0A179G854"/>